<dbReference type="InterPro" id="IPR001623">
    <property type="entry name" value="DnaJ_domain"/>
</dbReference>
<comment type="caution">
    <text evidence="3">The sequence shown here is derived from an EMBL/GenBank/DDBJ whole genome shotgun (WGS) entry which is preliminary data.</text>
</comment>
<dbReference type="Gene3D" id="1.10.287.110">
    <property type="entry name" value="DnaJ domain"/>
    <property type="match status" value="1"/>
</dbReference>
<name>A0AAW0C079_9AGAR</name>
<dbReference type="AlphaFoldDB" id="A0AAW0C079"/>
<dbReference type="PRINTS" id="PR00625">
    <property type="entry name" value="JDOMAIN"/>
</dbReference>
<evidence type="ECO:0000256" key="1">
    <source>
        <dbReference type="SAM" id="Phobius"/>
    </source>
</evidence>
<feature type="domain" description="J" evidence="2">
    <location>
        <begin position="47"/>
        <end position="134"/>
    </location>
</feature>
<keyword evidence="4" id="KW-1185">Reference proteome</keyword>
<dbReference type="PROSITE" id="PS50076">
    <property type="entry name" value="DNAJ_2"/>
    <property type="match status" value="1"/>
</dbReference>
<protein>
    <submittedName>
        <fullName evidence="3">J domain-containing protein</fullName>
    </submittedName>
</protein>
<keyword evidence="1" id="KW-0472">Membrane</keyword>
<organism evidence="3 4">
    <name type="scientific">Favolaschia claudopus</name>
    <dbReference type="NCBI Taxonomy" id="2862362"/>
    <lineage>
        <taxon>Eukaryota</taxon>
        <taxon>Fungi</taxon>
        <taxon>Dikarya</taxon>
        <taxon>Basidiomycota</taxon>
        <taxon>Agaricomycotina</taxon>
        <taxon>Agaricomycetes</taxon>
        <taxon>Agaricomycetidae</taxon>
        <taxon>Agaricales</taxon>
        <taxon>Marasmiineae</taxon>
        <taxon>Mycenaceae</taxon>
        <taxon>Favolaschia</taxon>
    </lineage>
</organism>
<dbReference type="Pfam" id="PF00226">
    <property type="entry name" value="DnaJ"/>
    <property type="match status" value="1"/>
</dbReference>
<dbReference type="EMBL" id="JAWWNJ010000024">
    <property type="protein sequence ID" value="KAK7031751.1"/>
    <property type="molecule type" value="Genomic_DNA"/>
</dbReference>
<dbReference type="CDD" id="cd06257">
    <property type="entry name" value="DnaJ"/>
    <property type="match status" value="1"/>
</dbReference>
<keyword evidence="1" id="KW-1133">Transmembrane helix</keyword>
<reference evidence="3 4" key="1">
    <citation type="journal article" date="2024" name="J Genomics">
        <title>Draft genome sequencing and assembly of Favolaschia claudopus CIRM-BRFM 2984 isolated from oak limbs.</title>
        <authorList>
            <person name="Navarro D."/>
            <person name="Drula E."/>
            <person name="Chaduli D."/>
            <person name="Cazenave R."/>
            <person name="Ahrendt S."/>
            <person name="Wang J."/>
            <person name="Lipzen A."/>
            <person name="Daum C."/>
            <person name="Barry K."/>
            <person name="Grigoriev I.V."/>
            <person name="Favel A."/>
            <person name="Rosso M.N."/>
            <person name="Martin F."/>
        </authorList>
    </citation>
    <scope>NUCLEOTIDE SEQUENCE [LARGE SCALE GENOMIC DNA]</scope>
    <source>
        <strain evidence="3 4">CIRM-BRFM 2984</strain>
    </source>
</reference>
<gene>
    <name evidence="3" type="ORF">R3P38DRAFT_827568</name>
</gene>
<keyword evidence="1" id="KW-0812">Transmembrane</keyword>
<evidence type="ECO:0000313" key="4">
    <source>
        <dbReference type="Proteomes" id="UP001362999"/>
    </source>
</evidence>
<feature type="transmembrane region" description="Helical" evidence="1">
    <location>
        <begin position="158"/>
        <end position="177"/>
    </location>
</feature>
<proteinExistence type="predicted"/>
<dbReference type="SMART" id="SM00271">
    <property type="entry name" value="DnaJ"/>
    <property type="match status" value="1"/>
</dbReference>
<dbReference type="InterPro" id="IPR036869">
    <property type="entry name" value="J_dom_sf"/>
</dbReference>
<sequence length="219" mass="25535">MNPLLRPSGALRLTHLPLHVQCLVHARLSYSTASASQFPFPRHTHPTPHEIFHLPRGASQADIKKRYIELVKINHPDSQLSKSVSPAERHRRFQMISSAYDSLRLKTSSTSVPDRDRFTWEEINRRKRAYSRHSRRAEYEYAEWRNPAPVDDRWTDRVILAFGFLALVAGLIPVVMYPRQPIDRLPSSAFHLSEARREARLKYEERLREFEASSNTRGK</sequence>
<dbReference type="Proteomes" id="UP001362999">
    <property type="component" value="Unassembled WGS sequence"/>
</dbReference>
<evidence type="ECO:0000313" key="3">
    <source>
        <dbReference type="EMBL" id="KAK7031751.1"/>
    </source>
</evidence>
<dbReference type="SUPFAM" id="SSF46565">
    <property type="entry name" value="Chaperone J-domain"/>
    <property type="match status" value="1"/>
</dbReference>
<accession>A0AAW0C079</accession>
<evidence type="ECO:0000259" key="2">
    <source>
        <dbReference type="PROSITE" id="PS50076"/>
    </source>
</evidence>